<keyword evidence="2" id="KW-1185">Reference proteome</keyword>
<proteinExistence type="predicted"/>
<comment type="caution">
    <text evidence="1">The sequence shown here is derived from an EMBL/GenBank/DDBJ whole genome shotgun (WGS) entry which is preliminary data.</text>
</comment>
<protein>
    <submittedName>
        <fullName evidence="1">Transposase</fullName>
    </submittedName>
</protein>
<accession>A0AAV4C784</accession>
<gene>
    <name evidence="1" type="ORF">PoB_005393700</name>
</gene>
<dbReference type="Gene3D" id="3.30.420.10">
    <property type="entry name" value="Ribonuclease H-like superfamily/Ribonuclease H"/>
    <property type="match status" value="1"/>
</dbReference>
<organism evidence="1 2">
    <name type="scientific">Plakobranchus ocellatus</name>
    <dbReference type="NCBI Taxonomy" id="259542"/>
    <lineage>
        <taxon>Eukaryota</taxon>
        <taxon>Metazoa</taxon>
        <taxon>Spiralia</taxon>
        <taxon>Lophotrochozoa</taxon>
        <taxon>Mollusca</taxon>
        <taxon>Gastropoda</taxon>
        <taxon>Heterobranchia</taxon>
        <taxon>Euthyneura</taxon>
        <taxon>Panpulmonata</taxon>
        <taxon>Sacoglossa</taxon>
        <taxon>Placobranchoidea</taxon>
        <taxon>Plakobranchidae</taxon>
        <taxon>Plakobranchus</taxon>
    </lineage>
</organism>
<evidence type="ECO:0000313" key="2">
    <source>
        <dbReference type="Proteomes" id="UP000735302"/>
    </source>
</evidence>
<dbReference type="Proteomes" id="UP000735302">
    <property type="component" value="Unassembled WGS sequence"/>
</dbReference>
<dbReference type="GO" id="GO:0003676">
    <property type="term" value="F:nucleic acid binding"/>
    <property type="evidence" value="ECO:0007669"/>
    <property type="project" value="InterPro"/>
</dbReference>
<dbReference type="InterPro" id="IPR036397">
    <property type="entry name" value="RNaseH_sf"/>
</dbReference>
<dbReference type="AlphaFoldDB" id="A0AAV4C784"/>
<name>A0AAV4C784_9GAST</name>
<reference evidence="1 2" key="1">
    <citation type="journal article" date="2021" name="Elife">
        <title>Chloroplast acquisition without the gene transfer in kleptoplastic sea slugs, Plakobranchus ocellatus.</title>
        <authorList>
            <person name="Maeda T."/>
            <person name="Takahashi S."/>
            <person name="Yoshida T."/>
            <person name="Shimamura S."/>
            <person name="Takaki Y."/>
            <person name="Nagai Y."/>
            <person name="Toyoda A."/>
            <person name="Suzuki Y."/>
            <person name="Arimoto A."/>
            <person name="Ishii H."/>
            <person name="Satoh N."/>
            <person name="Nishiyama T."/>
            <person name="Hasebe M."/>
            <person name="Maruyama T."/>
            <person name="Minagawa J."/>
            <person name="Obokata J."/>
            <person name="Shigenobu S."/>
        </authorList>
    </citation>
    <scope>NUCLEOTIDE SEQUENCE [LARGE SCALE GENOMIC DNA]</scope>
</reference>
<dbReference type="EMBL" id="BLXT01005922">
    <property type="protein sequence ID" value="GFO27432.1"/>
    <property type="molecule type" value="Genomic_DNA"/>
</dbReference>
<evidence type="ECO:0000313" key="1">
    <source>
        <dbReference type="EMBL" id="GFO27432.1"/>
    </source>
</evidence>
<sequence>MITELLNGYERSELEHPLYSPDLVPCDLWLFPKMKEHLYGHIFESEEDIIFVTKEAIRQLDKYAYVTTFHSWLLRMYLSALTMAVVRLS</sequence>